<evidence type="ECO:0000256" key="2">
    <source>
        <dbReference type="ARBA" id="ARBA00007467"/>
    </source>
</evidence>
<dbReference type="GO" id="GO:0051453">
    <property type="term" value="P:regulation of intracellular pH"/>
    <property type="evidence" value="ECO:0007669"/>
    <property type="project" value="TreeGrafter"/>
</dbReference>
<feature type="transmembrane region" description="Helical" evidence="8">
    <location>
        <begin position="74"/>
        <end position="93"/>
    </location>
</feature>
<dbReference type="GO" id="GO:0012505">
    <property type="term" value="C:endomembrane system"/>
    <property type="evidence" value="ECO:0007669"/>
    <property type="project" value="UniProtKB-SubCell"/>
</dbReference>
<dbReference type="GO" id="GO:0006865">
    <property type="term" value="P:amino acid transport"/>
    <property type="evidence" value="ECO:0007669"/>
    <property type="project" value="UniProtKB-KW"/>
</dbReference>
<dbReference type="PANTHER" id="PTHR10981:SF0">
    <property type="entry name" value="BATTENIN"/>
    <property type="match status" value="1"/>
</dbReference>
<feature type="transmembrane region" description="Helical" evidence="8">
    <location>
        <begin position="345"/>
        <end position="365"/>
    </location>
</feature>
<name>A0A0C3QYQ7_9AGAM</name>
<keyword evidence="8" id="KW-0926">Vacuole</keyword>
<feature type="region of interest" description="Disordered" evidence="9">
    <location>
        <begin position="1"/>
        <end position="28"/>
    </location>
</feature>
<feature type="transmembrane region" description="Helical" evidence="8">
    <location>
        <begin position="191"/>
        <end position="208"/>
    </location>
</feature>
<dbReference type="InterPro" id="IPR036259">
    <property type="entry name" value="MFS_trans_sf"/>
</dbReference>
<evidence type="ECO:0000256" key="8">
    <source>
        <dbReference type="RuleBase" id="RU361113"/>
    </source>
</evidence>
<dbReference type="InterPro" id="IPR003492">
    <property type="entry name" value="Battenin_disease_Cln3"/>
</dbReference>
<dbReference type="Pfam" id="PF02487">
    <property type="entry name" value="CLN3"/>
    <property type="match status" value="1"/>
</dbReference>
<evidence type="ECO:0000256" key="9">
    <source>
        <dbReference type="SAM" id="MobiDB-lite"/>
    </source>
</evidence>
<dbReference type="EMBL" id="KN822943">
    <property type="protein sequence ID" value="KIO34439.1"/>
    <property type="molecule type" value="Genomic_DNA"/>
</dbReference>
<evidence type="ECO:0000256" key="1">
    <source>
        <dbReference type="ARBA" id="ARBA00004127"/>
    </source>
</evidence>
<comment type="subcellular location">
    <subcellularLocation>
        <location evidence="1">Endomembrane system</location>
        <topology evidence="1">Multi-pass membrane protein</topology>
    </subcellularLocation>
    <subcellularLocation>
        <location evidence="8">Vacuole membrane</location>
        <topology evidence="8">Multi-pass membrane protein</topology>
    </subcellularLocation>
</comment>
<gene>
    <name evidence="10" type="ORF">M407DRAFT_16955</name>
</gene>
<evidence type="ECO:0000256" key="7">
    <source>
        <dbReference type="ARBA" id="ARBA00023136"/>
    </source>
</evidence>
<feature type="transmembrane region" description="Helical" evidence="8">
    <location>
        <begin position="105"/>
        <end position="136"/>
    </location>
</feature>
<evidence type="ECO:0000256" key="6">
    <source>
        <dbReference type="ARBA" id="ARBA00022989"/>
    </source>
</evidence>
<keyword evidence="3" id="KW-0813">Transport</keyword>
<evidence type="ECO:0000313" key="10">
    <source>
        <dbReference type="EMBL" id="KIO34439.1"/>
    </source>
</evidence>
<evidence type="ECO:0000256" key="3">
    <source>
        <dbReference type="ARBA" id="ARBA00022448"/>
    </source>
</evidence>
<sequence length="486" mass="52917">MQADFRDEEPPFQEDSEQSSQTLAFAPQSDDQERKLRIRLGTSFFLFGLINNILYVVSLSAALDLVPPATPKGIIAFCGVAPAFGAKVGWNYILKGRIRYTRRLLGCCFCSVMGMLVVSSFESLGMRLLGICLASFSSGLGDLTFLQLSTTYPIALAGHSVGYFASGTGGAGICGASLWWKLRSLGVKRGIAICGFLPFVIPLTYFFLLPPATVFQGAVGTSAAYAAIPTADPPETPADEIEETEAQATRGPKIRVSLSAADKLRLVRPILLKYMLPLFLVYVIEKTINQGIGPTLIYPVPDPSTHPFWGQFIKSARDYYPLWQLVYETFVFLSRSSISLGFPALPTNLLGLPALVQSLIFIALSTESAKGIFPDNVGITISLIFLLIAVEGLCGGLAFVNVFYRIAQEDHPEESDSEYDIERKKQEREFKIGSIGAADSLGILLASLLAMPTEIGLCKAQVARGKDLCRTLEVANAFQYLQILQE</sequence>
<dbReference type="HOGENOM" id="CLU_029663_3_1_1"/>
<dbReference type="OrthoDB" id="5965864at2759"/>
<proteinExistence type="inferred from homology"/>
<feature type="transmembrane region" description="Helical" evidence="8">
    <location>
        <begin position="44"/>
        <end position="62"/>
    </location>
</feature>
<keyword evidence="6 8" id="KW-1133">Transmembrane helix</keyword>
<comment type="similarity">
    <text evidence="2 8">Belongs to the battenin family.</text>
</comment>
<reference evidence="11" key="2">
    <citation type="submission" date="2015-01" db="EMBL/GenBank/DDBJ databases">
        <title>Evolutionary Origins and Diversification of the Mycorrhizal Mutualists.</title>
        <authorList>
            <consortium name="DOE Joint Genome Institute"/>
            <consortium name="Mycorrhizal Genomics Consortium"/>
            <person name="Kohler A."/>
            <person name="Kuo A."/>
            <person name="Nagy L.G."/>
            <person name="Floudas D."/>
            <person name="Copeland A."/>
            <person name="Barry K.W."/>
            <person name="Cichocki N."/>
            <person name="Veneault-Fourrey C."/>
            <person name="LaButti K."/>
            <person name="Lindquist E.A."/>
            <person name="Lipzen A."/>
            <person name="Lundell T."/>
            <person name="Morin E."/>
            <person name="Murat C."/>
            <person name="Riley R."/>
            <person name="Ohm R."/>
            <person name="Sun H."/>
            <person name="Tunlid A."/>
            <person name="Henrissat B."/>
            <person name="Grigoriev I.V."/>
            <person name="Hibbett D.S."/>
            <person name="Martin F."/>
        </authorList>
    </citation>
    <scope>NUCLEOTIDE SEQUENCE [LARGE SCALE GENOMIC DNA]</scope>
    <source>
        <strain evidence="11">MUT 4182</strain>
    </source>
</reference>
<dbReference type="SUPFAM" id="SSF103473">
    <property type="entry name" value="MFS general substrate transporter"/>
    <property type="match status" value="1"/>
</dbReference>
<feature type="transmembrane region" description="Helical" evidence="8">
    <location>
        <begin position="156"/>
        <end position="179"/>
    </location>
</feature>
<dbReference type="PRINTS" id="PR01315">
    <property type="entry name" value="BATTENIN"/>
</dbReference>
<evidence type="ECO:0000313" key="11">
    <source>
        <dbReference type="Proteomes" id="UP000054248"/>
    </source>
</evidence>
<dbReference type="STRING" id="1051891.A0A0C3QYQ7"/>
<dbReference type="PANTHER" id="PTHR10981">
    <property type="entry name" value="BATTENIN"/>
    <property type="match status" value="1"/>
</dbReference>
<accession>A0A0C3QYQ7</accession>
<keyword evidence="4 8" id="KW-0812">Transmembrane</keyword>
<organism evidence="10 11">
    <name type="scientific">Tulasnella calospora MUT 4182</name>
    <dbReference type="NCBI Taxonomy" id="1051891"/>
    <lineage>
        <taxon>Eukaryota</taxon>
        <taxon>Fungi</taxon>
        <taxon>Dikarya</taxon>
        <taxon>Basidiomycota</taxon>
        <taxon>Agaricomycotina</taxon>
        <taxon>Agaricomycetes</taxon>
        <taxon>Cantharellales</taxon>
        <taxon>Tulasnellaceae</taxon>
        <taxon>Tulasnella</taxon>
    </lineage>
</organism>
<dbReference type="AlphaFoldDB" id="A0A0C3QYQ7"/>
<keyword evidence="11" id="KW-1185">Reference proteome</keyword>
<reference evidence="10 11" key="1">
    <citation type="submission" date="2014-04" db="EMBL/GenBank/DDBJ databases">
        <authorList>
            <consortium name="DOE Joint Genome Institute"/>
            <person name="Kuo A."/>
            <person name="Girlanda M."/>
            <person name="Perotto S."/>
            <person name="Kohler A."/>
            <person name="Nagy L.G."/>
            <person name="Floudas D."/>
            <person name="Copeland A."/>
            <person name="Barry K.W."/>
            <person name="Cichocki N."/>
            <person name="Veneault-Fourrey C."/>
            <person name="LaButti K."/>
            <person name="Lindquist E.A."/>
            <person name="Lipzen A."/>
            <person name="Lundell T."/>
            <person name="Morin E."/>
            <person name="Murat C."/>
            <person name="Sun H."/>
            <person name="Tunlid A."/>
            <person name="Henrissat B."/>
            <person name="Grigoriev I.V."/>
            <person name="Hibbett D.S."/>
            <person name="Martin F."/>
            <person name="Nordberg H.P."/>
            <person name="Cantor M.N."/>
            <person name="Hua S.X."/>
        </authorList>
    </citation>
    <scope>NUCLEOTIDE SEQUENCE [LARGE SCALE GENOMIC DNA]</scope>
    <source>
        <strain evidence="10 11">MUT 4182</strain>
    </source>
</reference>
<dbReference type="GO" id="GO:0005774">
    <property type="term" value="C:vacuolar membrane"/>
    <property type="evidence" value="ECO:0007669"/>
    <property type="project" value="UniProtKB-SubCell"/>
</dbReference>
<dbReference type="Proteomes" id="UP000054248">
    <property type="component" value="Unassembled WGS sequence"/>
</dbReference>
<feature type="transmembrane region" description="Helical" evidence="8">
    <location>
        <begin position="266"/>
        <end position="284"/>
    </location>
</feature>
<keyword evidence="5" id="KW-0029">Amino-acid transport</keyword>
<feature type="transmembrane region" description="Helical" evidence="8">
    <location>
        <begin position="377"/>
        <end position="404"/>
    </location>
</feature>
<evidence type="ECO:0000256" key="5">
    <source>
        <dbReference type="ARBA" id="ARBA00022970"/>
    </source>
</evidence>
<protein>
    <recommendedName>
        <fullName evidence="8">Protein BTN</fullName>
    </recommendedName>
</protein>
<keyword evidence="7 8" id="KW-0472">Membrane</keyword>
<evidence type="ECO:0000256" key="4">
    <source>
        <dbReference type="ARBA" id="ARBA00022692"/>
    </source>
</evidence>